<evidence type="ECO:0000256" key="8">
    <source>
        <dbReference type="SAM" id="Phobius"/>
    </source>
</evidence>
<evidence type="ECO:0000256" key="2">
    <source>
        <dbReference type="ARBA" id="ARBA00022475"/>
    </source>
</evidence>
<dbReference type="PANTHER" id="PTHR34390:SF1">
    <property type="entry name" value="SUCCINATE TRANSPORTER SUBUNIT YJJB-RELATED"/>
    <property type="match status" value="1"/>
</dbReference>
<feature type="domain" description="Threonine/Serine exporter ThrE" evidence="9">
    <location>
        <begin position="13"/>
        <end position="143"/>
    </location>
</feature>
<organism evidence="10 11">
    <name type="scientific">Amantichitinum ursilacus</name>
    <dbReference type="NCBI Taxonomy" id="857265"/>
    <lineage>
        <taxon>Bacteria</taxon>
        <taxon>Pseudomonadati</taxon>
        <taxon>Pseudomonadota</taxon>
        <taxon>Betaproteobacteria</taxon>
        <taxon>Neisseriales</taxon>
        <taxon>Chitinibacteraceae</taxon>
        <taxon>Amantichitinum</taxon>
    </lineage>
</organism>
<keyword evidence="4 8" id="KW-0812">Transmembrane</keyword>
<dbReference type="GO" id="GO:0015744">
    <property type="term" value="P:succinate transport"/>
    <property type="evidence" value="ECO:0007669"/>
    <property type="project" value="TreeGrafter"/>
</dbReference>
<dbReference type="Proteomes" id="UP000037939">
    <property type="component" value="Unassembled WGS sequence"/>
</dbReference>
<dbReference type="STRING" id="857265.WG78_13695"/>
<name>A0A0N1JSE9_9NEIS</name>
<dbReference type="PATRIC" id="fig|857265.3.peg.2818"/>
<proteinExistence type="inferred from homology"/>
<keyword evidence="6 8" id="KW-0472">Membrane</keyword>
<dbReference type="Pfam" id="PF12821">
    <property type="entry name" value="ThrE_2"/>
    <property type="match status" value="1"/>
</dbReference>
<comment type="similarity">
    <text evidence="7">Belongs to the ThrE exporter (TC 2.A.79) family.</text>
</comment>
<protein>
    <recommendedName>
        <fullName evidence="9">Threonine/Serine exporter ThrE domain-containing protein</fullName>
    </recommendedName>
</protein>
<dbReference type="OrthoDB" id="9810047at2"/>
<evidence type="ECO:0000313" key="11">
    <source>
        <dbReference type="Proteomes" id="UP000037939"/>
    </source>
</evidence>
<evidence type="ECO:0000256" key="3">
    <source>
        <dbReference type="ARBA" id="ARBA00022519"/>
    </source>
</evidence>
<evidence type="ECO:0000256" key="5">
    <source>
        <dbReference type="ARBA" id="ARBA00022989"/>
    </source>
</evidence>
<feature type="transmembrane region" description="Helical" evidence="8">
    <location>
        <begin position="79"/>
        <end position="99"/>
    </location>
</feature>
<reference evidence="10 11" key="1">
    <citation type="submission" date="2015-07" db="EMBL/GenBank/DDBJ databases">
        <title>Draft genome sequence of the Amantichitinum ursilacus IGB-41, a new chitin-degrading bacterium.</title>
        <authorList>
            <person name="Kirstahler P."/>
            <person name="Guenther M."/>
            <person name="Grumaz C."/>
            <person name="Rupp S."/>
            <person name="Zibek S."/>
            <person name="Sohn K."/>
        </authorList>
    </citation>
    <scope>NUCLEOTIDE SEQUENCE [LARGE SCALE GENOMIC DNA]</scope>
    <source>
        <strain evidence="10 11">IGB-41</strain>
    </source>
</reference>
<evidence type="ECO:0000259" key="9">
    <source>
        <dbReference type="Pfam" id="PF12821"/>
    </source>
</evidence>
<dbReference type="EMBL" id="LAQT01000010">
    <property type="protein sequence ID" value="KPC52117.1"/>
    <property type="molecule type" value="Genomic_DNA"/>
</dbReference>
<dbReference type="AlphaFoldDB" id="A0A0N1JSE9"/>
<keyword evidence="3" id="KW-0997">Cell inner membrane</keyword>
<evidence type="ECO:0000256" key="1">
    <source>
        <dbReference type="ARBA" id="ARBA00004651"/>
    </source>
</evidence>
<dbReference type="GO" id="GO:0005886">
    <property type="term" value="C:plasma membrane"/>
    <property type="evidence" value="ECO:0007669"/>
    <property type="project" value="UniProtKB-SubCell"/>
</dbReference>
<dbReference type="InterPro" id="IPR024528">
    <property type="entry name" value="ThrE_2"/>
</dbReference>
<evidence type="ECO:0000256" key="4">
    <source>
        <dbReference type="ARBA" id="ARBA00022692"/>
    </source>
</evidence>
<dbReference type="RefSeq" id="WP_053938377.1">
    <property type="nucleotide sequence ID" value="NZ_LAQT01000010.1"/>
</dbReference>
<dbReference type="PANTHER" id="PTHR34390">
    <property type="entry name" value="UPF0442 PROTEIN YJJB-RELATED"/>
    <property type="match status" value="1"/>
</dbReference>
<sequence>MAHWLICLWGAPAALGFALLFNVPPRVLPACCAMAVLAVGVRYAIVTAGGDLVMATLVAASAVGIVAQAWARRLRHVSVIYAISAAIPLVPGVLMYHAVQAMLRIAALPNNAPGGALLEEAGVNAIRAAMVVLALTIGIAAPRLLWPHRHG</sequence>
<evidence type="ECO:0000313" key="10">
    <source>
        <dbReference type="EMBL" id="KPC52117.1"/>
    </source>
</evidence>
<comment type="subcellular location">
    <subcellularLocation>
        <location evidence="1">Cell membrane</location>
        <topology evidence="1">Multi-pass membrane protein</topology>
    </subcellularLocation>
</comment>
<keyword evidence="2" id="KW-1003">Cell membrane</keyword>
<accession>A0A0N1JSE9</accession>
<evidence type="ECO:0000256" key="6">
    <source>
        <dbReference type="ARBA" id="ARBA00023136"/>
    </source>
</evidence>
<feature type="transmembrane region" description="Helical" evidence="8">
    <location>
        <begin position="125"/>
        <end position="146"/>
    </location>
</feature>
<comment type="caution">
    <text evidence="10">The sequence shown here is derived from an EMBL/GenBank/DDBJ whole genome shotgun (WGS) entry which is preliminary data.</text>
</comment>
<dbReference type="InterPro" id="IPR050539">
    <property type="entry name" value="ThrE_Dicarb/AminoAcid_Exp"/>
</dbReference>
<gene>
    <name evidence="10" type="ORF">WG78_13695</name>
</gene>
<keyword evidence="5 8" id="KW-1133">Transmembrane helix</keyword>
<evidence type="ECO:0000256" key="7">
    <source>
        <dbReference type="ARBA" id="ARBA00034125"/>
    </source>
</evidence>
<keyword evidence="11" id="KW-1185">Reference proteome</keyword>
<feature type="transmembrane region" description="Helical" evidence="8">
    <location>
        <begin position="45"/>
        <end position="67"/>
    </location>
</feature>